<organism evidence="9 10">
    <name type="scientific">Vibrio ulleungensis</name>
    <dbReference type="NCBI Taxonomy" id="2807619"/>
    <lineage>
        <taxon>Bacteria</taxon>
        <taxon>Pseudomonadati</taxon>
        <taxon>Pseudomonadota</taxon>
        <taxon>Gammaproteobacteria</taxon>
        <taxon>Vibrionales</taxon>
        <taxon>Vibrionaceae</taxon>
        <taxon>Vibrio</taxon>
    </lineage>
</organism>
<dbReference type="Pfam" id="PF01925">
    <property type="entry name" value="TauE"/>
    <property type="match status" value="1"/>
</dbReference>
<dbReference type="InterPro" id="IPR052017">
    <property type="entry name" value="TSUP"/>
</dbReference>
<evidence type="ECO:0000256" key="3">
    <source>
        <dbReference type="ARBA" id="ARBA00022448"/>
    </source>
</evidence>
<gene>
    <name evidence="9" type="ORF">JQC93_05620</name>
</gene>
<evidence type="ECO:0000256" key="5">
    <source>
        <dbReference type="ARBA" id="ARBA00022692"/>
    </source>
</evidence>
<proteinExistence type="inferred from homology"/>
<protein>
    <recommendedName>
        <fullName evidence="8">Probable membrane transporter protein</fullName>
    </recommendedName>
</protein>
<feature type="transmembrane region" description="Helical" evidence="8">
    <location>
        <begin position="87"/>
        <end position="120"/>
    </location>
</feature>
<keyword evidence="3" id="KW-0813">Transport</keyword>
<dbReference type="InterPro" id="IPR002781">
    <property type="entry name" value="TM_pro_TauE-like"/>
</dbReference>
<evidence type="ECO:0000256" key="2">
    <source>
        <dbReference type="ARBA" id="ARBA00009142"/>
    </source>
</evidence>
<comment type="similarity">
    <text evidence="2 8">Belongs to the 4-toluene sulfonate uptake permease (TSUP) (TC 2.A.102) family.</text>
</comment>
<evidence type="ECO:0000313" key="10">
    <source>
        <dbReference type="Proteomes" id="UP000809621"/>
    </source>
</evidence>
<comment type="caution">
    <text evidence="9">The sequence shown here is derived from an EMBL/GenBank/DDBJ whole genome shotgun (WGS) entry which is preliminary data.</text>
</comment>
<keyword evidence="6 8" id="KW-1133">Transmembrane helix</keyword>
<evidence type="ECO:0000256" key="8">
    <source>
        <dbReference type="RuleBase" id="RU363041"/>
    </source>
</evidence>
<feature type="transmembrane region" description="Helical" evidence="8">
    <location>
        <begin position="132"/>
        <end position="156"/>
    </location>
</feature>
<accession>A0ABS2HJ81</accession>
<dbReference type="PANTHER" id="PTHR30269:SF37">
    <property type="entry name" value="MEMBRANE TRANSPORTER PROTEIN"/>
    <property type="match status" value="1"/>
</dbReference>
<evidence type="ECO:0000256" key="6">
    <source>
        <dbReference type="ARBA" id="ARBA00022989"/>
    </source>
</evidence>
<feature type="transmembrane region" description="Helical" evidence="8">
    <location>
        <begin position="168"/>
        <end position="189"/>
    </location>
</feature>
<evidence type="ECO:0000256" key="4">
    <source>
        <dbReference type="ARBA" id="ARBA00022475"/>
    </source>
</evidence>
<keyword evidence="5 8" id="KW-0812">Transmembrane</keyword>
<comment type="subcellular location">
    <subcellularLocation>
        <location evidence="1 8">Cell membrane</location>
        <topology evidence="1 8">Multi-pass membrane protein</topology>
    </subcellularLocation>
</comment>
<keyword evidence="10" id="KW-1185">Reference proteome</keyword>
<dbReference type="PANTHER" id="PTHR30269">
    <property type="entry name" value="TRANSMEMBRANE PROTEIN YFCA"/>
    <property type="match status" value="1"/>
</dbReference>
<feature type="transmembrane region" description="Helical" evidence="8">
    <location>
        <begin position="48"/>
        <end position="66"/>
    </location>
</feature>
<keyword evidence="7 8" id="KW-0472">Membrane</keyword>
<evidence type="ECO:0000256" key="7">
    <source>
        <dbReference type="ARBA" id="ARBA00023136"/>
    </source>
</evidence>
<evidence type="ECO:0000256" key="1">
    <source>
        <dbReference type="ARBA" id="ARBA00004651"/>
    </source>
</evidence>
<reference evidence="9 10" key="1">
    <citation type="submission" date="2021-02" db="EMBL/GenBank/DDBJ databases">
        <authorList>
            <person name="Park J.-S."/>
        </authorList>
    </citation>
    <scope>NUCLEOTIDE SEQUENCE [LARGE SCALE GENOMIC DNA]</scope>
    <source>
        <strain evidence="9 10">188UL20-2</strain>
    </source>
</reference>
<dbReference type="RefSeq" id="WP_205157499.1">
    <property type="nucleotide sequence ID" value="NZ_JAFEUM010000002.1"/>
</dbReference>
<feature type="transmembrane region" description="Helical" evidence="8">
    <location>
        <begin position="12"/>
        <end position="42"/>
    </location>
</feature>
<feature type="transmembrane region" description="Helical" evidence="8">
    <location>
        <begin position="227"/>
        <end position="245"/>
    </location>
</feature>
<dbReference type="Proteomes" id="UP000809621">
    <property type="component" value="Unassembled WGS sequence"/>
</dbReference>
<name>A0ABS2HJ81_9VIBR</name>
<evidence type="ECO:0000313" key="9">
    <source>
        <dbReference type="EMBL" id="MBM7035881.1"/>
    </source>
</evidence>
<sequence length="246" mass="26283">MFELSSIFTLDVALAVLLIFAGSFVQTTIGFGMAIVAAPLLFQLDPHYVPAPICLVAIGLSLINASKHKSSISIGGLKMAIIGRIPGSVVGGLLLVYVSASLMSLALGFFVLLSVCISLLPIRIEPNPSRMMIAGFFSGFMGTSSAIGGPPMALLLQHQEANKLRGNLSAFFFFSSIMSLIVLFFVGHFTLTHVWLTLPLLPASYLGYRLALLCLGRISQQSIRYGSLVLCSLSGITAIVQGFLFY</sequence>
<keyword evidence="4 8" id="KW-1003">Cell membrane</keyword>
<feature type="transmembrane region" description="Helical" evidence="8">
    <location>
        <begin position="195"/>
        <end position="215"/>
    </location>
</feature>
<dbReference type="EMBL" id="JAFEUM010000002">
    <property type="protein sequence ID" value="MBM7035881.1"/>
    <property type="molecule type" value="Genomic_DNA"/>
</dbReference>